<dbReference type="Pfam" id="PF13835">
    <property type="entry name" value="DUF4194"/>
    <property type="match status" value="1"/>
</dbReference>
<dbReference type="EMBL" id="CYTW01000001">
    <property type="protein sequence ID" value="CUJ83613.1"/>
    <property type="molecule type" value="Genomic_DNA"/>
</dbReference>
<dbReference type="STRING" id="1715693.PH7735_00284"/>
<evidence type="ECO:0000313" key="3">
    <source>
        <dbReference type="Proteomes" id="UP000051870"/>
    </source>
</evidence>
<name>A0A0P1I0T8_9RHOB</name>
<reference evidence="3" key="1">
    <citation type="submission" date="2015-09" db="EMBL/GenBank/DDBJ databases">
        <authorList>
            <person name="Rodrigo-Torres Lidia"/>
            <person name="Arahal R.David."/>
        </authorList>
    </citation>
    <scope>NUCLEOTIDE SEQUENCE [LARGE SCALE GENOMIC DNA]</scope>
    <source>
        <strain evidence="3">CECT 7735</strain>
    </source>
</reference>
<dbReference type="Proteomes" id="UP000051870">
    <property type="component" value="Unassembled WGS sequence"/>
</dbReference>
<sequence length="280" mass="32412">MMMLDDFERALDREIKYRQQGGDNITKDDDDLIVEQFQKAARQLIERQVLHADDRHKSVYRLICRHEPYFDRLMHGLGYVLLIDSIYEYIIVMPGNVDGATRRGKLKKDESLLLLTLRIMWEESSRDGEMDDLGRILIDTDSLLDRLTTLGGGNTPSKSRLKEMMDLWRTKGFVRIGEEDREEEIIPVTIMPAIKHLVTPDLVKEIEIFLDAEDPESDVFVNIEKNRVAAEDAVRQKALNTSKKEEVLETNFFDDLHADIPQEEDTQMSNSKVAEEMPDV</sequence>
<protein>
    <recommendedName>
        <fullName evidence="4">DUF4194 domain-containing protein</fullName>
    </recommendedName>
</protein>
<evidence type="ECO:0000256" key="1">
    <source>
        <dbReference type="SAM" id="MobiDB-lite"/>
    </source>
</evidence>
<evidence type="ECO:0000313" key="2">
    <source>
        <dbReference type="EMBL" id="CUJ83613.1"/>
    </source>
</evidence>
<accession>A0A0P1I0T8</accession>
<organism evidence="2 3">
    <name type="scientific">Shimia thalassica</name>
    <dbReference type="NCBI Taxonomy" id="1715693"/>
    <lineage>
        <taxon>Bacteria</taxon>
        <taxon>Pseudomonadati</taxon>
        <taxon>Pseudomonadota</taxon>
        <taxon>Alphaproteobacteria</taxon>
        <taxon>Rhodobacterales</taxon>
        <taxon>Roseobacteraceae</taxon>
    </lineage>
</organism>
<dbReference type="AlphaFoldDB" id="A0A0P1I0T8"/>
<keyword evidence="3" id="KW-1185">Reference proteome</keyword>
<dbReference type="InterPro" id="IPR025449">
    <property type="entry name" value="JetB"/>
</dbReference>
<feature type="region of interest" description="Disordered" evidence="1">
    <location>
        <begin position="258"/>
        <end position="280"/>
    </location>
</feature>
<dbReference type="GeneID" id="83879377"/>
<evidence type="ECO:0008006" key="4">
    <source>
        <dbReference type="Google" id="ProtNLM"/>
    </source>
</evidence>
<proteinExistence type="predicted"/>
<gene>
    <name evidence="2" type="ORF">PH7735_00284</name>
</gene>
<dbReference type="RefSeq" id="WP_058309549.1">
    <property type="nucleotide sequence ID" value="NZ_CYTW01000001.1"/>
</dbReference>